<dbReference type="EMBL" id="KZ679126">
    <property type="protein sequence ID" value="PTB81799.1"/>
    <property type="molecule type" value="Genomic_DNA"/>
</dbReference>
<proteinExistence type="predicted"/>
<accession>A0A2T4CJP9</accession>
<protein>
    <submittedName>
        <fullName evidence="1">Uncharacterized protein</fullName>
    </submittedName>
</protein>
<sequence>MGSRSDEVVCVVYIWCVIERKRRGEKHVFGYLGLLTAYYDFPSASVFSTGYDRIFPFILLQGRCIAEQAQSFVDCILKPANFSSVLLRSPEVQCRQVVSRNAPPVAGEFHFRGTLESTGSRHAQSELGIDVLMEISTSSRRN</sequence>
<evidence type="ECO:0000313" key="2">
    <source>
        <dbReference type="Proteomes" id="UP000240760"/>
    </source>
</evidence>
<dbReference type="AlphaFoldDB" id="A0A2T4CJP9"/>
<organism evidence="1 2">
    <name type="scientific">Trichoderma longibrachiatum ATCC 18648</name>
    <dbReference type="NCBI Taxonomy" id="983965"/>
    <lineage>
        <taxon>Eukaryota</taxon>
        <taxon>Fungi</taxon>
        <taxon>Dikarya</taxon>
        <taxon>Ascomycota</taxon>
        <taxon>Pezizomycotina</taxon>
        <taxon>Sordariomycetes</taxon>
        <taxon>Hypocreomycetidae</taxon>
        <taxon>Hypocreales</taxon>
        <taxon>Hypocreaceae</taxon>
        <taxon>Trichoderma</taxon>
    </lineage>
</organism>
<dbReference type="Proteomes" id="UP000240760">
    <property type="component" value="Unassembled WGS sequence"/>
</dbReference>
<name>A0A2T4CJP9_TRILO</name>
<keyword evidence="2" id="KW-1185">Reference proteome</keyword>
<evidence type="ECO:0000313" key="1">
    <source>
        <dbReference type="EMBL" id="PTB81799.1"/>
    </source>
</evidence>
<reference evidence="1 2" key="1">
    <citation type="submission" date="2016-07" db="EMBL/GenBank/DDBJ databases">
        <title>Multiple horizontal gene transfer events from other fungi enriched the ability of initially mycotrophic Trichoderma (Ascomycota) to feed on dead plant biomass.</title>
        <authorList>
            <consortium name="DOE Joint Genome Institute"/>
            <person name="Aerts A."/>
            <person name="Atanasova L."/>
            <person name="Chenthamara K."/>
            <person name="Zhang J."/>
            <person name="Grujic M."/>
            <person name="Henrissat B."/>
            <person name="Kuo A."/>
            <person name="Salamov A."/>
            <person name="Lipzen A."/>
            <person name="Labutti K."/>
            <person name="Barry K."/>
            <person name="Miao Y."/>
            <person name="Rahimi M.J."/>
            <person name="Shen Q."/>
            <person name="Grigoriev I.V."/>
            <person name="Kubicek C.P."/>
            <person name="Druzhinina I.S."/>
        </authorList>
    </citation>
    <scope>NUCLEOTIDE SEQUENCE [LARGE SCALE GENOMIC DNA]</scope>
    <source>
        <strain evidence="1 2">ATCC 18648</strain>
    </source>
</reference>
<gene>
    <name evidence="1" type="ORF">M440DRAFT_92793</name>
</gene>